<feature type="chain" id="PRO_5011481779" description="Aspartate carbamoyltransferase" evidence="1">
    <location>
        <begin position="21"/>
        <end position="172"/>
    </location>
</feature>
<evidence type="ECO:0000256" key="1">
    <source>
        <dbReference type="SAM" id="SignalP"/>
    </source>
</evidence>
<keyword evidence="3" id="KW-1185">Reference proteome</keyword>
<reference evidence="3" key="1">
    <citation type="submission" date="2016-10" db="EMBL/GenBank/DDBJ databases">
        <authorList>
            <person name="Varghese N."/>
            <person name="Submissions S."/>
        </authorList>
    </citation>
    <scope>NUCLEOTIDE SEQUENCE [LARGE SCALE GENOMIC DNA]</scope>
    <source>
        <strain evidence="3">Nm69</strain>
    </source>
</reference>
<protein>
    <recommendedName>
        <fullName evidence="4">Aspartate carbamoyltransferase</fullName>
    </recommendedName>
</protein>
<feature type="signal peptide" evidence="1">
    <location>
        <begin position="1"/>
        <end position="20"/>
    </location>
</feature>
<keyword evidence="1" id="KW-0732">Signal</keyword>
<evidence type="ECO:0000313" key="3">
    <source>
        <dbReference type="Proteomes" id="UP000199533"/>
    </source>
</evidence>
<proteinExistence type="predicted"/>
<dbReference type="EMBL" id="FOSP01000046">
    <property type="protein sequence ID" value="SFL24076.1"/>
    <property type="molecule type" value="Genomic_DNA"/>
</dbReference>
<dbReference type="Proteomes" id="UP000199533">
    <property type="component" value="Unassembled WGS sequence"/>
</dbReference>
<evidence type="ECO:0000313" key="2">
    <source>
        <dbReference type="EMBL" id="SFL24076.1"/>
    </source>
</evidence>
<accession>A0A1I4G4S2</accession>
<dbReference type="OrthoDB" id="5573113at2"/>
<gene>
    <name evidence="2" type="ORF">SAMN05216302_104617</name>
</gene>
<evidence type="ECO:0008006" key="4">
    <source>
        <dbReference type="Google" id="ProtNLM"/>
    </source>
</evidence>
<dbReference type="STRING" id="52441.SAMN05216302_104617"/>
<organism evidence="2 3">
    <name type="scientific">Nitrosomonas aestuarii</name>
    <dbReference type="NCBI Taxonomy" id="52441"/>
    <lineage>
        <taxon>Bacteria</taxon>
        <taxon>Pseudomonadati</taxon>
        <taxon>Pseudomonadota</taxon>
        <taxon>Betaproteobacteria</taxon>
        <taxon>Nitrosomonadales</taxon>
        <taxon>Nitrosomonadaceae</taxon>
        <taxon>Nitrosomonas</taxon>
    </lineage>
</organism>
<sequence>MRKLFISLLIMLCAISPTYATEPEVEQPLNEIQEHEIHIMPFDLEKTLHVFTKTDEGGMQQVVTKNKHYPEQIPIIRRHLFEIYTEFNQGDFSKSMHIYGENMPGLTELESAKAGQIKIKYMELPNGAQINYSSDSPRFIEAIHKWLEAQFKDHPHQVISEHTHNHKLNRNQ</sequence>
<dbReference type="RefSeq" id="WP_090702886.1">
    <property type="nucleotide sequence ID" value="NZ_FOSP01000046.1"/>
</dbReference>
<dbReference type="AlphaFoldDB" id="A0A1I4G4S2"/>
<name>A0A1I4G4S2_9PROT</name>